<sequence>MDAACTCDPPVWDGHPYIPWLSYYAGECIYTPKQVVAFFCGLLALACFVVGLFPQMWKNYRRGDVSGLSLGLLLIWALGDITGFVGAVLTKQSLPVRLCAGYFLLLSAASFAQYFYYVNKNASKLALPAAHVKINDEDTLVEASAASGQEDDESAPLVRRQSTSPPTYSTLDRVVISTTLVLALAAVVSANRHNNHPPTLPLCNAAALRPTTPSAHLAGALTAWISGLMYFTSRIPQLFANHRAKSTEALSLAVFILTIVGNVSYCAGVLLRGVDVGAEFFATGLPFLVGSAGTLVFDLGILAQAWAYDSL</sequence>
<name>A0AAD5THR7_9FUNG</name>
<feature type="transmembrane region" description="Helical" evidence="8">
    <location>
        <begin position="35"/>
        <end position="53"/>
    </location>
</feature>
<feature type="transmembrane region" description="Helical" evidence="8">
    <location>
        <begin position="174"/>
        <end position="193"/>
    </location>
</feature>
<dbReference type="FunFam" id="1.20.1280.290:FF:000009">
    <property type="entry name" value="PQ loop repeat family protein"/>
    <property type="match status" value="1"/>
</dbReference>
<comment type="subcellular location">
    <subcellularLocation>
        <location evidence="1">Membrane</location>
        <topology evidence="1">Multi-pass membrane protein</topology>
    </subcellularLocation>
</comment>
<keyword evidence="10" id="KW-1185">Reference proteome</keyword>
<dbReference type="Gene3D" id="1.20.1280.290">
    <property type="match status" value="2"/>
</dbReference>
<dbReference type="SMART" id="SM00679">
    <property type="entry name" value="CTNS"/>
    <property type="match status" value="2"/>
</dbReference>
<dbReference type="Proteomes" id="UP001212152">
    <property type="component" value="Unassembled WGS sequence"/>
</dbReference>
<evidence type="ECO:0000256" key="8">
    <source>
        <dbReference type="SAM" id="Phobius"/>
    </source>
</evidence>
<dbReference type="Pfam" id="PF04193">
    <property type="entry name" value="PQ-loop"/>
    <property type="match status" value="2"/>
</dbReference>
<evidence type="ECO:0000313" key="9">
    <source>
        <dbReference type="EMBL" id="KAJ3175718.1"/>
    </source>
</evidence>
<dbReference type="GO" id="GO:0098852">
    <property type="term" value="C:lytic vacuole membrane"/>
    <property type="evidence" value="ECO:0007669"/>
    <property type="project" value="UniProtKB-ARBA"/>
</dbReference>
<feature type="transmembrane region" description="Helical" evidence="8">
    <location>
        <begin position="252"/>
        <end position="274"/>
    </location>
</feature>
<evidence type="ECO:0000256" key="3">
    <source>
        <dbReference type="ARBA" id="ARBA00022989"/>
    </source>
</evidence>
<dbReference type="AlphaFoldDB" id="A0AAD5THR7"/>
<evidence type="ECO:0000313" key="10">
    <source>
        <dbReference type="Proteomes" id="UP001212152"/>
    </source>
</evidence>
<proteinExistence type="inferred from homology"/>
<keyword evidence="2 8" id="KW-0812">Transmembrane</keyword>
<feature type="transmembrane region" description="Helical" evidence="8">
    <location>
        <begin position="95"/>
        <end position="117"/>
    </location>
</feature>
<evidence type="ECO:0000256" key="5">
    <source>
        <dbReference type="ARBA" id="ARBA00038039"/>
    </source>
</evidence>
<feature type="region of interest" description="Disordered" evidence="7">
    <location>
        <begin position="143"/>
        <end position="165"/>
    </location>
</feature>
<accession>A0AAD5THR7</accession>
<comment type="caution">
    <text evidence="9">The sequence shown here is derived from an EMBL/GenBank/DDBJ whole genome shotgun (WGS) entry which is preliminary data.</text>
</comment>
<reference evidence="9" key="1">
    <citation type="submission" date="2020-05" db="EMBL/GenBank/DDBJ databases">
        <title>Phylogenomic resolution of chytrid fungi.</title>
        <authorList>
            <person name="Stajich J.E."/>
            <person name="Amses K."/>
            <person name="Simmons R."/>
            <person name="Seto K."/>
            <person name="Myers J."/>
            <person name="Bonds A."/>
            <person name="Quandt C.A."/>
            <person name="Barry K."/>
            <person name="Liu P."/>
            <person name="Grigoriev I."/>
            <person name="Longcore J.E."/>
            <person name="James T.Y."/>
        </authorList>
    </citation>
    <scope>NUCLEOTIDE SEQUENCE</scope>
    <source>
        <strain evidence="9">JEL0379</strain>
    </source>
</reference>
<feature type="transmembrane region" description="Helical" evidence="8">
    <location>
        <begin position="65"/>
        <end position="89"/>
    </location>
</feature>
<evidence type="ECO:0000256" key="4">
    <source>
        <dbReference type="ARBA" id="ARBA00023136"/>
    </source>
</evidence>
<keyword evidence="4 8" id="KW-0472">Membrane</keyword>
<evidence type="ECO:0000256" key="7">
    <source>
        <dbReference type="SAM" id="MobiDB-lite"/>
    </source>
</evidence>
<comment type="similarity">
    <text evidence="5">Belongs to the laat-1 family.</text>
</comment>
<dbReference type="InterPro" id="IPR006603">
    <property type="entry name" value="PQ-loop_rpt"/>
</dbReference>
<gene>
    <name evidence="9" type="primary">PQLC2</name>
    <name evidence="9" type="ORF">HDU87_005861</name>
</gene>
<evidence type="ECO:0000256" key="1">
    <source>
        <dbReference type="ARBA" id="ARBA00004141"/>
    </source>
</evidence>
<dbReference type="PANTHER" id="PTHR16201">
    <property type="entry name" value="SEVEN TRANSMEMBRANE PROTEIN 1-RELATED"/>
    <property type="match status" value="1"/>
</dbReference>
<keyword evidence="3 8" id="KW-1133">Transmembrane helix</keyword>
<feature type="transmembrane region" description="Helical" evidence="8">
    <location>
        <begin position="280"/>
        <end position="308"/>
    </location>
</feature>
<organism evidence="9 10">
    <name type="scientific">Geranomyces variabilis</name>
    <dbReference type="NCBI Taxonomy" id="109894"/>
    <lineage>
        <taxon>Eukaryota</taxon>
        <taxon>Fungi</taxon>
        <taxon>Fungi incertae sedis</taxon>
        <taxon>Chytridiomycota</taxon>
        <taxon>Chytridiomycota incertae sedis</taxon>
        <taxon>Chytridiomycetes</taxon>
        <taxon>Spizellomycetales</taxon>
        <taxon>Powellomycetaceae</taxon>
        <taxon>Geranomyces</taxon>
    </lineage>
</organism>
<dbReference type="PANTHER" id="PTHR16201:SF34">
    <property type="entry name" value="LYSOSOMAL AMINO ACID TRANSPORTER 1"/>
    <property type="match status" value="1"/>
</dbReference>
<dbReference type="InterPro" id="IPR051415">
    <property type="entry name" value="LAAT-1"/>
</dbReference>
<evidence type="ECO:0000256" key="6">
    <source>
        <dbReference type="ARBA" id="ARBA00050768"/>
    </source>
</evidence>
<dbReference type="GO" id="GO:0015174">
    <property type="term" value="F:basic amino acid transmembrane transporter activity"/>
    <property type="evidence" value="ECO:0007669"/>
    <property type="project" value="TreeGrafter"/>
</dbReference>
<dbReference type="EMBL" id="JADGJQ010000049">
    <property type="protein sequence ID" value="KAJ3175718.1"/>
    <property type="molecule type" value="Genomic_DNA"/>
</dbReference>
<comment type="catalytic activity">
    <reaction evidence="6">
        <text>L-histidine(out) + L-arginine(in) = L-histidine(in) + L-arginine(out)</text>
        <dbReference type="Rhea" id="RHEA:71063"/>
        <dbReference type="ChEBI" id="CHEBI:32682"/>
        <dbReference type="ChEBI" id="CHEBI:57595"/>
    </reaction>
</comment>
<dbReference type="GO" id="GO:0034486">
    <property type="term" value="P:vacuolar transmembrane transport"/>
    <property type="evidence" value="ECO:0007669"/>
    <property type="project" value="UniProtKB-ARBA"/>
</dbReference>
<evidence type="ECO:0000256" key="2">
    <source>
        <dbReference type="ARBA" id="ARBA00022692"/>
    </source>
</evidence>
<protein>
    <submittedName>
        <fullName evidence="9">PQ loop repeat-containing protein 2</fullName>
    </submittedName>
</protein>